<evidence type="ECO:0000313" key="3">
    <source>
        <dbReference type="EMBL" id="KGO56789.1"/>
    </source>
</evidence>
<feature type="transmembrane region" description="Helical" evidence="2">
    <location>
        <begin position="537"/>
        <end position="559"/>
    </location>
</feature>
<organism evidence="3 4">
    <name type="scientific">Penicillium expansum</name>
    <name type="common">Blue mold rot fungus</name>
    <dbReference type="NCBI Taxonomy" id="27334"/>
    <lineage>
        <taxon>Eukaryota</taxon>
        <taxon>Fungi</taxon>
        <taxon>Dikarya</taxon>
        <taxon>Ascomycota</taxon>
        <taxon>Pezizomycotina</taxon>
        <taxon>Eurotiomycetes</taxon>
        <taxon>Eurotiomycetidae</taxon>
        <taxon>Eurotiales</taxon>
        <taxon>Aspergillaceae</taxon>
        <taxon>Penicillium</taxon>
    </lineage>
</organism>
<feature type="transmembrane region" description="Helical" evidence="2">
    <location>
        <begin position="71"/>
        <end position="93"/>
    </location>
</feature>
<evidence type="ECO:0000256" key="2">
    <source>
        <dbReference type="SAM" id="Phobius"/>
    </source>
</evidence>
<dbReference type="GeneID" id="27682558"/>
<dbReference type="STRING" id="27334.A0A0A2JFS9"/>
<evidence type="ECO:0000256" key="1">
    <source>
        <dbReference type="SAM" id="MobiDB-lite"/>
    </source>
</evidence>
<protein>
    <submittedName>
        <fullName evidence="3">Uncharacterized protein</fullName>
    </submittedName>
</protein>
<feature type="compositionally biased region" description="Basic and acidic residues" evidence="1">
    <location>
        <begin position="1"/>
        <end position="12"/>
    </location>
</feature>
<keyword evidence="2" id="KW-0812">Transmembrane</keyword>
<dbReference type="VEuPathDB" id="FungiDB:PEXP_020530"/>
<feature type="region of interest" description="Disordered" evidence="1">
    <location>
        <begin position="1"/>
        <end position="58"/>
    </location>
</feature>
<dbReference type="RefSeq" id="XP_016598487.1">
    <property type="nucleotide sequence ID" value="XM_016747138.1"/>
</dbReference>
<dbReference type="PANTHER" id="PTHR35394">
    <property type="entry name" value="DUF3176 DOMAIN-CONTAINING PROTEIN"/>
    <property type="match status" value="1"/>
</dbReference>
<gene>
    <name evidence="3" type="ORF">PEX2_098680</name>
</gene>
<evidence type="ECO:0000313" key="4">
    <source>
        <dbReference type="Proteomes" id="UP000030143"/>
    </source>
</evidence>
<keyword evidence="4" id="KW-1185">Reference proteome</keyword>
<proteinExistence type="predicted"/>
<dbReference type="OrthoDB" id="5376804at2759"/>
<dbReference type="EMBL" id="JQFZ01000160">
    <property type="protein sequence ID" value="KGO56789.1"/>
    <property type="molecule type" value="Genomic_DNA"/>
</dbReference>
<keyword evidence="2" id="KW-0472">Membrane</keyword>
<feature type="compositionally biased region" description="Polar residues" evidence="1">
    <location>
        <begin position="13"/>
        <end position="28"/>
    </location>
</feature>
<dbReference type="HOGENOM" id="CLU_015092_4_1_1"/>
<feature type="transmembrane region" description="Helical" evidence="2">
    <location>
        <begin position="113"/>
        <end position="135"/>
    </location>
</feature>
<dbReference type="PANTHER" id="PTHR35394:SF5">
    <property type="entry name" value="DUF3176 DOMAIN-CONTAINING PROTEIN"/>
    <property type="match status" value="1"/>
</dbReference>
<sequence>MSSPSDDERHQTTIDPSRLSSDHLSPSTAVVHPETASMVAEEDPAQRDPTRSFKSLKSKPHRCGFDLGNSWTWEIGSAGLSVVGIALLIGFLISIHGKPYVNWQYTASPNTIISIIAAITKAALLNAVSACLGQLKWRVYDRSSSAPLEYMQTIDEASRGLWGALKVLSRVASGSKMGILTFSGASLTFLAVAVDPFAQQILSFPSRQVQALNETALIQSACNYTADYLGADYMRISDQQTRAINSGLSLPDTGLQAQCTMEKCSYPTFVSLGICSKCEDVTERTTQKCVGTVLPNANRTVIDMNCTYTAPYEYSVTLSLNDISDGAIFDGKILKELGAHFWAIYSRIPSPMADFEKERYKIFDIETPIVSFISIIQQEMIPYTSQNTTAWPPKPSFTECVMYWCEKEYAPSNFSATSDPTPVSRAQKLQIVIQDEDSNWMKNTFKFVPPPDLTPLSNKSSTYHISQSLSMDLVSQLGYLFNDTKSFSAYHMMVANNLTDVVKSLSTSLTDAIRSADVSSRISGKAFRAETYIHVRWPWIILPLFVVLASTILLLATTVSTRNTVLWKNSLLPLLRSYLDVEPEDNSIALRSVDEVTWN</sequence>
<comment type="caution">
    <text evidence="3">The sequence shown here is derived from an EMBL/GenBank/DDBJ whole genome shotgun (WGS) entry which is preliminary data.</text>
</comment>
<keyword evidence="2" id="KW-1133">Transmembrane helix</keyword>
<accession>A0A0A2JFS9</accession>
<dbReference type="PhylomeDB" id="A0A0A2JFS9"/>
<dbReference type="InterPro" id="IPR021514">
    <property type="entry name" value="DUF3176"/>
</dbReference>
<name>A0A0A2JFS9_PENEN</name>
<dbReference type="Pfam" id="PF11374">
    <property type="entry name" value="DUF3176"/>
    <property type="match status" value="1"/>
</dbReference>
<dbReference type="AlphaFoldDB" id="A0A0A2JFS9"/>
<reference evidence="3 4" key="1">
    <citation type="journal article" date="2015" name="Mol. Plant Microbe Interact.">
        <title>Genome, transcriptome, and functional analyses of Penicillium expansum provide new insights into secondary metabolism and pathogenicity.</title>
        <authorList>
            <person name="Ballester A.R."/>
            <person name="Marcet-Houben M."/>
            <person name="Levin E."/>
            <person name="Sela N."/>
            <person name="Selma-Lazaro C."/>
            <person name="Carmona L."/>
            <person name="Wisniewski M."/>
            <person name="Droby S."/>
            <person name="Gonzalez-Candelas L."/>
            <person name="Gabaldon T."/>
        </authorList>
    </citation>
    <scope>NUCLEOTIDE SEQUENCE [LARGE SCALE GENOMIC DNA]</scope>
    <source>
        <strain evidence="3 4">MD-8</strain>
    </source>
</reference>
<dbReference type="Proteomes" id="UP000030143">
    <property type="component" value="Unassembled WGS sequence"/>
</dbReference>